<evidence type="ECO:0000256" key="4">
    <source>
        <dbReference type="ARBA" id="ARBA00023180"/>
    </source>
</evidence>
<keyword evidence="8" id="KW-1185">Reference proteome</keyword>
<keyword evidence="6" id="KW-0472">Membrane</keyword>
<dbReference type="Pfam" id="PF03022">
    <property type="entry name" value="MRJP"/>
    <property type="match status" value="1"/>
</dbReference>
<dbReference type="Gene3D" id="2.120.10.30">
    <property type="entry name" value="TolB, C-terminal domain"/>
    <property type="match status" value="1"/>
</dbReference>
<keyword evidence="6" id="KW-1133">Transmembrane helix</keyword>
<protein>
    <submittedName>
        <fullName evidence="7">Melanin biosynthetic process</fullName>
    </submittedName>
</protein>
<evidence type="ECO:0000256" key="5">
    <source>
        <dbReference type="SAM" id="MobiDB-lite"/>
    </source>
</evidence>
<proteinExistence type="inferred from homology"/>
<feature type="transmembrane region" description="Helical" evidence="6">
    <location>
        <begin position="40"/>
        <end position="63"/>
    </location>
</feature>
<gene>
    <name evidence="7" type="ORF">NTJ_13328</name>
</gene>
<dbReference type="Proteomes" id="UP001307889">
    <property type="component" value="Chromosome 11"/>
</dbReference>
<evidence type="ECO:0000313" key="8">
    <source>
        <dbReference type="Proteomes" id="UP001307889"/>
    </source>
</evidence>
<accession>A0ABN7B8D5</accession>
<dbReference type="PANTHER" id="PTHR10009:SF7">
    <property type="entry name" value="GH10609P-RELATED"/>
    <property type="match status" value="1"/>
</dbReference>
<comment type="similarity">
    <text evidence="2">Belongs to the major royal jelly protein family.</text>
</comment>
<evidence type="ECO:0000256" key="3">
    <source>
        <dbReference type="ARBA" id="ARBA00022525"/>
    </source>
</evidence>
<reference evidence="7 8" key="1">
    <citation type="submission" date="2023-09" db="EMBL/GenBank/DDBJ databases">
        <title>Nesidiocoris tenuis whole genome shotgun sequence.</title>
        <authorList>
            <person name="Shibata T."/>
            <person name="Shimoda M."/>
            <person name="Kobayashi T."/>
            <person name="Uehara T."/>
        </authorList>
    </citation>
    <scope>NUCLEOTIDE SEQUENCE [LARGE SCALE GENOMIC DNA]</scope>
    <source>
        <strain evidence="7 8">Japan</strain>
    </source>
</reference>
<evidence type="ECO:0000313" key="7">
    <source>
        <dbReference type="EMBL" id="BET00509.1"/>
    </source>
</evidence>
<keyword evidence="6" id="KW-0812">Transmembrane</keyword>
<sequence>MERELRPIDHTITEGSEMLTLSDPQFNINRARVSSRPRTFAILVLCCLISGGLGQWLTVTHIWDKVDFEYPTTYMRRLFLESKEHVPEDVVLLDVDEYKDRIFVTSPSLISGTPASLSTLIPRKDKPGFSLLRPFPDWAWHNITDPRDCQSIKSIFRIKIDKLGRLWAVDSGVGFAFSERKGRYNCNPKIMVFDLEDHDRLIRSYEIDKLDIDEDSLLLNIEVQILSKDGEETFAYIADSMGTRMIVYDFAKDEVHAYQHPYFFPDPSYGFYHVNDRKFTVMDGLFNIVVDEKTDTLYFHTLSSGSECSAPAALLRNKTMTEDQARTFTRSAPRPFHVSTEVITDNGLIIFPSLEDNALFVWDTKTPYTIDNFLLVAKDDEVIQFPTGMKIAGDKFIMLTARLQNMLVTGVPNRHEINYRILQGDVDVLKHLFNRHAYKIRRKPSHNHQPGGQLNKNRVEVATSYSYSRNTLHKPFRMSTHQEKPYRANKFFS</sequence>
<dbReference type="InterPro" id="IPR017996">
    <property type="entry name" value="MRJP/yellow-related"/>
</dbReference>
<dbReference type="SUPFAM" id="SSF63829">
    <property type="entry name" value="Calcium-dependent phosphotriesterase"/>
    <property type="match status" value="1"/>
</dbReference>
<evidence type="ECO:0000256" key="1">
    <source>
        <dbReference type="ARBA" id="ARBA00004613"/>
    </source>
</evidence>
<organism evidence="7 8">
    <name type="scientific">Nesidiocoris tenuis</name>
    <dbReference type="NCBI Taxonomy" id="355587"/>
    <lineage>
        <taxon>Eukaryota</taxon>
        <taxon>Metazoa</taxon>
        <taxon>Ecdysozoa</taxon>
        <taxon>Arthropoda</taxon>
        <taxon>Hexapoda</taxon>
        <taxon>Insecta</taxon>
        <taxon>Pterygota</taxon>
        <taxon>Neoptera</taxon>
        <taxon>Paraneoptera</taxon>
        <taxon>Hemiptera</taxon>
        <taxon>Heteroptera</taxon>
        <taxon>Panheteroptera</taxon>
        <taxon>Cimicomorpha</taxon>
        <taxon>Miridae</taxon>
        <taxon>Dicyphina</taxon>
        <taxon>Nesidiocoris</taxon>
    </lineage>
</organism>
<dbReference type="PANTHER" id="PTHR10009">
    <property type="entry name" value="PROTEIN YELLOW-RELATED"/>
    <property type="match status" value="1"/>
</dbReference>
<evidence type="ECO:0000256" key="2">
    <source>
        <dbReference type="ARBA" id="ARBA00009127"/>
    </source>
</evidence>
<keyword evidence="3" id="KW-0964">Secreted</keyword>
<comment type="subcellular location">
    <subcellularLocation>
        <location evidence="1">Secreted</location>
    </subcellularLocation>
</comment>
<dbReference type="EMBL" id="AP028919">
    <property type="protein sequence ID" value="BET00509.1"/>
    <property type="molecule type" value="Genomic_DNA"/>
</dbReference>
<keyword evidence="4" id="KW-0325">Glycoprotein</keyword>
<feature type="region of interest" description="Disordered" evidence="5">
    <location>
        <begin position="473"/>
        <end position="493"/>
    </location>
</feature>
<name>A0ABN7B8D5_9HEMI</name>
<evidence type="ECO:0000256" key="6">
    <source>
        <dbReference type="SAM" id="Phobius"/>
    </source>
</evidence>
<dbReference type="InterPro" id="IPR011042">
    <property type="entry name" value="6-blade_b-propeller_TolB-like"/>
</dbReference>